<feature type="region of interest" description="Disordered" evidence="1">
    <location>
        <begin position="190"/>
        <end position="214"/>
    </location>
</feature>
<organism evidence="2 3">
    <name type="scientific">Macrophomina phaseolina</name>
    <dbReference type="NCBI Taxonomy" id="35725"/>
    <lineage>
        <taxon>Eukaryota</taxon>
        <taxon>Fungi</taxon>
        <taxon>Dikarya</taxon>
        <taxon>Ascomycota</taxon>
        <taxon>Pezizomycotina</taxon>
        <taxon>Dothideomycetes</taxon>
        <taxon>Dothideomycetes incertae sedis</taxon>
        <taxon>Botryosphaeriales</taxon>
        <taxon>Botryosphaeriaceae</taxon>
        <taxon>Macrophomina</taxon>
    </lineage>
</organism>
<comment type="caution">
    <text evidence="2">The sequence shown here is derived from an EMBL/GenBank/DDBJ whole genome shotgun (WGS) entry which is preliminary data.</text>
</comment>
<dbReference type="PANTHER" id="PTHR46191">
    <property type="match status" value="1"/>
</dbReference>
<accession>A0ABQ8G0V9</accession>
<keyword evidence="3" id="KW-1185">Reference proteome</keyword>
<dbReference type="PANTHER" id="PTHR46191:SF2">
    <property type="entry name" value="HALOACID DEHALOGENASE-LIKE HYDROLASE DOMAIN-CONTAINING PROTEIN 3"/>
    <property type="match status" value="1"/>
</dbReference>
<dbReference type="Pfam" id="PF13242">
    <property type="entry name" value="Hydrolase_like"/>
    <property type="match status" value="1"/>
</dbReference>
<name>A0ABQ8G0V9_9PEZI</name>
<gene>
    <name evidence="2" type="ORF">B0J12DRAFT_605723</name>
</gene>
<dbReference type="InterPro" id="IPR036412">
    <property type="entry name" value="HAD-like_sf"/>
</dbReference>
<sequence>MPGPKTSQKNLFIAFDAFGTLFSPRAPIGTQYGEVARKHGICKDISDDEIMSSFKAAFKYNAKERPNFGKEVGMDPTAWWSGIITQTFAPFLEPTAPDPNSLSQQPLPTRLIPDLLTRFASATGYALHADVIPLFTRVRALKQFSSSTTADTARRKIITAVLTNSDDRVAGILRSFGLRVGHLDPATLSSSPLVASSPSPRSSPSNSQGSTLLPAEHLGDNDIDFVLTSYDCGFEKPHRGIFDAAMAVAMARARFAWGVDGAEGKEEEEWETVYVGDEVDKDVSGAEGAGWGKAFLLDRQGEVVRADQGKAGGDGGLVLSREAVGLEGEGDVRVLRSLTELEAHLVE</sequence>
<dbReference type="InterPro" id="IPR023214">
    <property type="entry name" value="HAD_sf"/>
</dbReference>
<dbReference type="InterPro" id="IPR044924">
    <property type="entry name" value="HAD-SF_hydro_IA_REG-2-like_cap"/>
</dbReference>
<dbReference type="Gene3D" id="3.40.50.1000">
    <property type="entry name" value="HAD superfamily/HAD-like"/>
    <property type="match status" value="1"/>
</dbReference>
<dbReference type="EMBL" id="JAGTJR010000028">
    <property type="protein sequence ID" value="KAH7041912.1"/>
    <property type="molecule type" value="Genomic_DNA"/>
</dbReference>
<dbReference type="SUPFAM" id="SSF56784">
    <property type="entry name" value="HAD-like"/>
    <property type="match status" value="1"/>
</dbReference>
<reference evidence="2 3" key="1">
    <citation type="journal article" date="2021" name="Nat. Commun.">
        <title>Genetic determinants of endophytism in the Arabidopsis root mycobiome.</title>
        <authorList>
            <person name="Mesny F."/>
            <person name="Miyauchi S."/>
            <person name="Thiergart T."/>
            <person name="Pickel B."/>
            <person name="Atanasova L."/>
            <person name="Karlsson M."/>
            <person name="Huettel B."/>
            <person name="Barry K.W."/>
            <person name="Haridas S."/>
            <person name="Chen C."/>
            <person name="Bauer D."/>
            <person name="Andreopoulos W."/>
            <person name="Pangilinan J."/>
            <person name="LaButti K."/>
            <person name="Riley R."/>
            <person name="Lipzen A."/>
            <person name="Clum A."/>
            <person name="Drula E."/>
            <person name="Henrissat B."/>
            <person name="Kohler A."/>
            <person name="Grigoriev I.V."/>
            <person name="Martin F.M."/>
            <person name="Hacquard S."/>
        </authorList>
    </citation>
    <scope>NUCLEOTIDE SEQUENCE [LARGE SCALE GENOMIC DNA]</scope>
    <source>
        <strain evidence="2 3">MPI-SDFR-AT-0080</strain>
    </source>
</reference>
<dbReference type="InterPro" id="IPR051828">
    <property type="entry name" value="HAD-like_hydrolase_domain"/>
</dbReference>
<evidence type="ECO:0008006" key="4">
    <source>
        <dbReference type="Google" id="ProtNLM"/>
    </source>
</evidence>
<protein>
    <recommendedName>
        <fullName evidence="4">Haloacid dehalogenase-like hydrolase</fullName>
    </recommendedName>
</protein>
<dbReference type="Proteomes" id="UP000774617">
    <property type="component" value="Unassembled WGS sequence"/>
</dbReference>
<evidence type="ECO:0000256" key="1">
    <source>
        <dbReference type="SAM" id="MobiDB-lite"/>
    </source>
</evidence>
<dbReference type="Gene3D" id="1.10.150.720">
    <property type="entry name" value="Haloacid dehalogenase-like hydrolase"/>
    <property type="match status" value="1"/>
</dbReference>
<proteinExistence type="predicted"/>
<feature type="compositionally biased region" description="Low complexity" evidence="1">
    <location>
        <begin position="190"/>
        <end position="210"/>
    </location>
</feature>
<evidence type="ECO:0000313" key="2">
    <source>
        <dbReference type="EMBL" id="KAH7041912.1"/>
    </source>
</evidence>
<evidence type="ECO:0000313" key="3">
    <source>
        <dbReference type="Proteomes" id="UP000774617"/>
    </source>
</evidence>